<dbReference type="InterPro" id="IPR036388">
    <property type="entry name" value="WH-like_DNA-bd_sf"/>
</dbReference>
<dbReference type="GO" id="GO:0016787">
    <property type="term" value="F:hydrolase activity"/>
    <property type="evidence" value="ECO:0007669"/>
    <property type="project" value="UniProtKB-KW"/>
</dbReference>
<dbReference type="RefSeq" id="YP_009853846.1">
    <property type="nucleotide sequence ID" value="NC_048824.1"/>
</dbReference>
<dbReference type="InterPro" id="IPR006500">
    <property type="entry name" value="Helicase_put_C_phage/plasmid"/>
</dbReference>
<dbReference type="EMBL" id="MN585993">
    <property type="protein sequence ID" value="QGJ90133.1"/>
    <property type="molecule type" value="Genomic_DNA"/>
</dbReference>
<keyword evidence="3" id="KW-0067">ATP-binding</keyword>
<dbReference type="Pfam" id="PF09250">
    <property type="entry name" value="Prim-Pol"/>
    <property type="match status" value="1"/>
</dbReference>
<dbReference type="PANTHER" id="PTHR35372:SF2">
    <property type="entry name" value="SF3 HELICASE DOMAIN-CONTAINING PROTEIN"/>
    <property type="match status" value="1"/>
</dbReference>
<organism evidence="5 6">
    <name type="scientific">Mycobacterium phage Indlulamithi</name>
    <dbReference type="NCBI Taxonomy" id="2656582"/>
    <lineage>
        <taxon>Viruses</taxon>
        <taxon>Duplodnaviria</taxon>
        <taxon>Heunggongvirae</taxon>
        <taxon>Uroviricota</taxon>
        <taxon>Caudoviricetes</taxon>
        <taxon>Indlulamithivirus</taxon>
        <taxon>Indlulamithivirus indlulamithi</taxon>
    </lineage>
</organism>
<dbReference type="InterPro" id="IPR027417">
    <property type="entry name" value="P-loop_NTPase"/>
</dbReference>
<evidence type="ECO:0000256" key="1">
    <source>
        <dbReference type="ARBA" id="ARBA00022741"/>
    </source>
</evidence>
<dbReference type="InterPro" id="IPR015330">
    <property type="entry name" value="DNA_primase/pol_bifunc_N"/>
</dbReference>
<evidence type="ECO:0000259" key="4">
    <source>
        <dbReference type="PROSITE" id="PS51206"/>
    </source>
</evidence>
<dbReference type="SUPFAM" id="SSF52540">
    <property type="entry name" value="P-loop containing nucleoside triphosphate hydrolases"/>
    <property type="match status" value="1"/>
</dbReference>
<dbReference type="NCBIfam" id="TIGR01613">
    <property type="entry name" value="primase_Cterm"/>
    <property type="match status" value="1"/>
</dbReference>
<dbReference type="InterPro" id="IPR014015">
    <property type="entry name" value="Helicase_SF3_DNA-vir"/>
</dbReference>
<proteinExistence type="predicted"/>
<reference evidence="5 6" key="1">
    <citation type="submission" date="2019-10" db="EMBL/GenBank/DDBJ databases">
        <authorList>
            <person name="Garlena R.A."/>
            <person name="Russell D.A."/>
            <person name="Pope W.H."/>
            <person name="Jacobs-Sera D."/>
            <person name="Hatfull G.F."/>
        </authorList>
    </citation>
    <scope>NUCLEOTIDE SEQUENCE [LARGE SCALE GENOMIC DNA]</scope>
</reference>
<feature type="domain" description="SF3 helicase" evidence="4">
    <location>
        <begin position="590"/>
        <end position="749"/>
    </location>
</feature>
<dbReference type="InterPro" id="IPR014818">
    <property type="entry name" value="Phage/plasmid_primase_P4_C"/>
</dbReference>
<keyword evidence="6" id="KW-1185">Reference proteome</keyword>
<dbReference type="KEGG" id="vg:55624532"/>
<evidence type="ECO:0000313" key="6">
    <source>
        <dbReference type="Proteomes" id="UP000423609"/>
    </source>
</evidence>
<dbReference type="SUPFAM" id="SSF56747">
    <property type="entry name" value="Prim-pol domain"/>
    <property type="match status" value="1"/>
</dbReference>
<dbReference type="GO" id="GO:0005524">
    <property type="term" value="F:ATP binding"/>
    <property type="evidence" value="ECO:0007669"/>
    <property type="project" value="UniProtKB-KW"/>
</dbReference>
<gene>
    <name evidence="5" type="primary">95</name>
    <name evidence="5" type="ORF">PBI_INDLULAMITHI_95</name>
</gene>
<accession>A0A649VEC5</accession>
<dbReference type="PROSITE" id="PS51206">
    <property type="entry name" value="SF3_HELICASE_1"/>
    <property type="match status" value="1"/>
</dbReference>
<evidence type="ECO:0000256" key="3">
    <source>
        <dbReference type="ARBA" id="ARBA00022840"/>
    </source>
</evidence>
<name>A0A649VEC5_9CAUD</name>
<dbReference type="Proteomes" id="UP000423609">
    <property type="component" value="Segment"/>
</dbReference>
<dbReference type="Pfam" id="PF08706">
    <property type="entry name" value="D5_N"/>
    <property type="match status" value="1"/>
</dbReference>
<evidence type="ECO:0000256" key="2">
    <source>
        <dbReference type="ARBA" id="ARBA00022801"/>
    </source>
</evidence>
<dbReference type="PANTHER" id="PTHR35372">
    <property type="entry name" value="ATP BINDING PROTEIN-RELATED"/>
    <property type="match status" value="1"/>
</dbReference>
<keyword evidence="2" id="KW-0378">Hydrolase</keyword>
<dbReference type="Gene3D" id="3.40.50.300">
    <property type="entry name" value="P-loop containing nucleotide triphosphate hydrolases"/>
    <property type="match status" value="1"/>
</dbReference>
<evidence type="ECO:0000313" key="5">
    <source>
        <dbReference type="EMBL" id="QGJ90133.1"/>
    </source>
</evidence>
<dbReference type="GeneID" id="55624532"/>
<sequence length="904" mass="101646">MALNQPRSINSTRPFHATAREYVQKGWGVLPLPERRKEYPPVGFTGRAGRFATEDDLNEWLNPNGAYVKGNIAIRVGNVIDLKGVRHEVIGIDVDAHSGKRGARDLARLEKKCGKLPATWTSSSRTDGVSGIRFYLVPYGFGFRGQASDCIDIVQRVHRYAVVYPSWHPETKAQYFWYPPGESPDGQGFSTDIPKAATLPLLPDAWIDELTANRQQDTDGQYGIDLDSTPDELKAWRAKVFNPDIPDEVGGMCPLMRKAVERHIEKIESSPSNHDKITRAHHSLLNLAAEGHSGISNAIQEVEAVWLKDIKAKAKRPEHMVKREITRSYWGALRKLKAKADGFKELGLQLFSAECCILDKDWQKPPSPAGKDDRHWIDTIPFDKSVPPREFDCNDVSQAHHFHDRVGDNVRYLNDYNAWLLYDGNTWHIDDFTLVRDLFDRCCVRPSRGQAFKLQKKLAEHMTQGGSDSDNIGAPLKRDAAKLFKVSDTYRNDPKIKAMLNCMKSIPGVAMRYSELNWDATILAMPDGNCLKLDEPKSKPDPKAKGFTVVENEKQFYTTMATKVEYRQDISRREIQLWSDYLDLFLPDADYRRFVQKALGYILIGGNPEKLALFLVGQSNTGKSTMLQAIQGVLNDYGATFQPSAVFKDAGSGLNPELGNLLHKRGIFSSESGSQRIYANPLKRNTGGDKISVTRKYANDQIVGIPQFTPVVATNQPPTIDDADEALVKRILVLPFTTRVPENQNDKRADVTLARDAKHAIFNWLVHGYKRYVREGLSHDTWHPWSIAATLEFASELSDVATFLSETCTAADDSLKQFLTSDVVTPEHEAAVKEWSKVSVNGLYMAYQRECAESGQTPMATRLFSKKVRQVFGVTTIPVRREGKVAKHYLGIKYQNEASNQITT</sequence>
<dbReference type="Gene3D" id="1.10.10.10">
    <property type="entry name" value="Winged helix-like DNA-binding domain superfamily/Winged helix DNA-binding domain"/>
    <property type="match status" value="1"/>
</dbReference>
<protein>
    <submittedName>
        <fullName evidence="5">DNA primase/polymerase</fullName>
    </submittedName>
</protein>
<dbReference type="InterPro" id="IPR051620">
    <property type="entry name" value="ORF904-like_C"/>
</dbReference>
<keyword evidence="1" id="KW-0547">Nucleotide-binding</keyword>
<dbReference type="SMART" id="SM00943">
    <property type="entry name" value="Prim-Pol"/>
    <property type="match status" value="1"/>
</dbReference>